<feature type="region of interest" description="Disordered" evidence="4">
    <location>
        <begin position="1255"/>
        <end position="1419"/>
    </location>
</feature>
<feature type="region of interest" description="Disordered" evidence="4">
    <location>
        <begin position="1635"/>
        <end position="1655"/>
    </location>
</feature>
<feature type="compositionally biased region" description="Basic and acidic residues" evidence="4">
    <location>
        <begin position="131"/>
        <end position="151"/>
    </location>
</feature>
<evidence type="ECO:0000313" key="7">
    <source>
        <dbReference type="Proteomes" id="UP000078560"/>
    </source>
</evidence>
<feature type="compositionally biased region" description="Basic and acidic residues" evidence="4">
    <location>
        <begin position="377"/>
        <end position="389"/>
    </location>
</feature>
<dbReference type="InterPro" id="IPR016024">
    <property type="entry name" value="ARM-type_fold"/>
</dbReference>
<dbReference type="GO" id="GO:0003729">
    <property type="term" value="F:mRNA binding"/>
    <property type="evidence" value="ECO:0007669"/>
    <property type="project" value="TreeGrafter"/>
</dbReference>
<feature type="region of interest" description="Disordered" evidence="4">
    <location>
        <begin position="3296"/>
        <end position="3318"/>
    </location>
</feature>
<feature type="region of interest" description="Disordered" evidence="4">
    <location>
        <begin position="2008"/>
        <end position="2274"/>
    </location>
</feature>
<feature type="region of interest" description="Disordered" evidence="4">
    <location>
        <begin position="216"/>
        <end position="268"/>
    </location>
</feature>
<feature type="region of interest" description="Disordered" evidence="4">
    <location>
        <begin position="2355"/>
        <end position="2532"/>
    </location>
</feature>
<feature type="compositionally biased region" description="Basic and acidic residues" evidence="4">
    <location>
        <begin position="1861"/>
        <end position="1876"/>
    </location>
</feature>
<dbReference type="GO" id="GO:0003743">
    <property type="term" value="F:translation initiation factor activity"/>
    <property type="evidence" value="ECO:0007669"/>
    <property type="project" value="UniProtKB-KW"/>
</dbReference>
<dbReference type="Pfam" id="PF02854">
    <property type="entry name" value="MIF4G"/>
    <property type="match status" value="1"/>
</dbReference>
<gene>
    <name evidence="6" type="ORF">POVCU2_0020300</name>
</gene>
<feature type="compositionally biased region" description="Basic and acidic residues" evidence="4">
    <location>
        <begin position="2254"/>
        <end position="2269"/>
    </location>
</feature>
<feature type="compositionally biased region" description="Gly residues" evidence="4">
    <location>
        <begin position="336"/>
        <end position="362"/>
    </location>
</feature>
<feature type="compositionally biased region" description="Polar residues" evidence="4">
    <location>
        <begin position="2778"/>
        <end position="2816"/>
    </location>
</feature>
<dbReference type="PANTHER" id="PTHR23253">
    <property type="entry name" value="EUKARYOTIC TRANSLATION INITIATION FACTOR 4 GAMMA"/>
    <property type="match status" value="1"/>
</dbReference>
<dbReference type="SMART" id="SM00543">
    <property type="entry name" value="MIF4G"/>
    <property type="match status" value="1"/>
</dbReference>
<feature type="compositionally biased region" description="Basic and acidic residues" evidence="4">
    <location>
        <begin position="410"/>
        <end position="432"/>
    </location>
</feature>
<feature type="region of interest" description="Disordered" evidence="4">
    <location>
        <begin position="1530"/>
        <end position="1551"/>
    </location>
</feature>
<feature type="domain" description="MIF4G" evidence="5">
    <location>
        <begin position="2892"/>
        <end position="3119"/>
    </location>
</feature>
<evidence type="ECO:0000313" key="6">
    <source>
        <dbReference type="EMBL" id="SBS83339.1"/>
    </source>
</evidence>
<feature type="compositionally biased region" description="Basic and acidic residues" evidence="4">
    <location>
        <begin position="2049"/>
        <end position="2064"/>
    </location>
</feature>
<feature type="compositionally biased region" description="Polar residues" evidence="4">
    <location>
        <begin position="904"/>
        <end position="920"/>
    </location>
</feature>
<feature type="compositionally biased region" description="Basic residues" evidence="4">
    <location>
        <begin position="2036"/>
        <end position="2048"/>
    </location>
</feature>
<feature type="compositionally biased region" description="Basic and acidic residues" evidence="4">
    <location>
        <begin position="1325"/>
        <end position="1355"/>
    </location>
</feature>
<feature type="compositionally biased region" description="Gly residues" evidence="4">
    <location>
        <begin position="394"/>
        <end position="409"/>
    </location>
</feature>
<feature type="compositionally biased region" description="Basic and acidic residues" evidence="4">
    <location>
        <begin position="2408"/>
        <end position="2471"/>
    </location>
</feature>
<feature type="region of interest" description="Disordered" evidence="4">
    <location>
        <begin position="1176"/>
        <end position="1203"/>
    </location>
</feature>
<feature type="compositionally biased region" description="Polar residues" evidence="4">
    <location>
        <begin position="246"/>
        <end position="255"/>
    </location>
</feature>
<dbReference type="Gene3D" id="1.25.40.180">
    <property type="match status" value="1"/>
</dbReference>
<feature type="compositionally biased region" description="Low complexity" evidence="4">
    <location>
        <begin position="317"/>
        <end position="335"/>
    </location>
</feature>
<feature type="compositionally biased region" description="Basic and acidic residues" evidence="4">
    <location>
        <begin position="2099"/>
        <end position="2123"/>
    </location>
</feature>
<accession>A0A1A8VWX1</accession>
<feature type="compositionally biased region" description="Basic residues" evidence="4">
    <location>
        <begin position="2140"/>
        <end position="2150"/>
    </location>
</feature>
<dbReference type="EMBL" id="FLQU01000268">
    <property type="protein sequence ID" value="SBS83339.1"/>
    <property type="molecule type" value="Genomic_DNA"/>
</dbReference>
<feature type="compositionally biased region" description="Polar residues" evidence="4">
    <location>
        <begin position="1182"/>
        <end position="1203"/>
    </location>
</feature>
<feature type="region of interest" description="Disordered" evidence="4">
    <location>
        <begin position="1849"/>
        <end position="1929"/>
    </location>
</feature>
<dbReference type="GO" id="GO:0016281">
    <property type="term" value="C:eukaryotic translation initiation factor 4F complex"/>
    <property type="evidence" value="ECO:0007669"/>
    <property type="project" value="TreeGrafter"/>
</dbReference>
<feature type="compositionally biased region" description="Basic and acidic residues" evidence="4">
    <location>
        <begin position="2355"/>
        <end position="2386"/>
    </location>
</feature>
<evidence type="ECO:0000256" key="4">
    <source>
        <dbReference type="SAM" id="MobiDB-lite"/>
    </source>
</evidence>
<reference evidence="7" key="1">
    <citation type="submission" date="2016-05" db="EMBL/GenBank/DDBJ databases">
        <authorList>
            <person name="Naeem Raeece"/>
        </authorList>
    </citation>
    <scope>NUCLEOTIDE SEQUENCE [LARGE SCALE GENOMIC DNA]</scope>
</reference>
<feature type="compositionally biased region" description="Basic and acidic residues" evidence="4">
    <location>
        <begin position="2184"/>
        <end position="2212"/>
    </location>
</feature>
<dbReference type="SUPFAM" id="SSF48371">
    <property type="entry name" value="ARM repeat"/>
    <property type="match status" value="1"/>
</dbReference>
<keyword evidence="3" id="KW-0648">Protein biosynthesis</keyword>
<feature type="region of interest" description="Disordered" evidence="4">
    <location>
        <begin position="629"/>
        <end position="691"/>
    </location>
</feature>
<feature type="compositionally biased region" description="Polar residues" evidence="4">
    <location>
        <begin position="1449"/>
        <end position="1481"/>
    </location>
</feature>
<feature type="region of interest" description="Disordered" evidence="4">
    <location>
        <begin position="39"/>
        <end position="88"/>
    </location>
</feature>
<comment type="similarity">
    <text evidence="1">Belongs to the eukaryotic initiation factor 4G family.</text>
</comment>
<dbReference type="PANTHER" id="PTHR23253:SF9">
    <property type="entry name" value="EUKARYOTIC TRANSLATION INITIATION FACTOR 4 GAMMA 2"/>
    <property type="match status" value="1"/>
</dbReference>
<evidence type="ECO:0000256" key="1">
    <source>
        <dbReference type="ARBA" id="ARBA00005775"/>
    </source>
</evidence>
<feature type="compositionally biased region" description="Low complexity" evidence="4">
    <location>
        <begin position="3402"/>
        <end position="3421"/>
    </location>
</feature>
<feature type="region of interest" description="Disordered" evidence="4">
    <location>
        <begin position="1049"/>
        <end position="1084"/>
    </location>
</feature>
<feature type="compositionally biased region" description="Polar residues" evidence="4">
    <location>
        <begin position="1269"/>
        <end position="1282"/>
    </location>
</feature>
<feature type="compositionally biased region" description="Basic residues" evidence="4">
    <location>
        <begin position="2065"/>
        <end position="2085"/>
    </location>
</feature>
<feature type="compositionally biased region" description="Polar residues" evidence="4">
    <location>
        <begin position="433"/>
        <end position="466"/>
    </location>
</feature>
<feature type="compositionally biased region" description="Basic and acidic residues" evidence="4">
    <location>
        <begin position="1401"/>
        <end position="1419"/>
    </location>
</feature>
<feature type="compositionally biased region" description="Basic and acidic residues" evidence="4">
    <location>
        <begin position="2015"/>
        <end position="2035"/>
    </location>
</feature>
<feature type="compositionally biased region" description="Basic and acidic residues" evidence="4">
    <location>
        <begin position="2230"/>
        <end position="2245"/>
    </location>
</feature>
<proteinExistence type="inferred from homology"/>
<feature type="compositionally biased region" description="Low complexity" evidence="4">
    <location>
        <begin position="116"/>
        <end position="127"/>
    </location>
</feature>
<feature type="region of interest" description="Disordered" evidence="4">
    <location>
        <begin position="904"/>
        <end position="928"/>
    </location>
</feature>
<feature type="compositionally biased region" description="Basic residues" evidence="4">
    <location>
        <begin position="2741"/>
        <end position="2755"/>
    </location>
</feature>
<evidence type="ECO:0000256" key="2">
    <source>
        <dbReference type="ARBA" id="ARBA00022540"/>
    </source>
</evidence>
<feature type="region of interest" description="Disordered" evidence="4">
    <location>
        <begin position="2652"/>
        <end position="2687"/>
    </location>
</feature>
<feature type="compositionally biased region" description="Low complexity" evidence="4">
    <location>
        <begin position="636"/>
        <end position="672"/>
    </location>
</feature>
<evidence type="ECO:0000259" key="5">
    <source>
        <dbReference type="SMART" id="SM00543"/>
    </source>
</evidence>
<protein>
    <submittedName>
        <fullName evidence="6">Polyadenylate-binding protein-interacting protein 1, putative (PAIP1)</fullName>
    </submittedName>
</protein>
<feature type="region of interest" description="Disordered" evidence="4">
    <location>
        <begin position="3382"/>
        <end position="3429"/>
    </location>
</feature>
<feature type="region of interest" description="Disordered" evidence="4">
    <location>
        <begin position="284"/>
        <end position="466"/>
    </location>
</feature>
<keyword evidence="2" id="KW-0396">Initiation factor</keyword>
<name>A0A1A8VWX1_PLAOA</name>
<feature type="compositionally biased region" description="Basic residues" evidence="4">
    <location>
        <begin position="63"/>
        <end position="73"/>
    </location>
</feature>
<feature type="region of interest" description="Disordered" evidence="4">
    <location>
        <begin position="2724"/>
        <end position="2822"/>
    </location>
</feature>
<feature type="region of interest" description="Disordered" evidence="4">
    <location>
        <begin position="1701"/>
        <end position="1811"/>
    </location>
</feature>
<feature type="compositionally biased region" description="Acidic residues" evidence="4">
    <location>
        <begin position="2213"/>
        <end position="2227"/>
    </location>
</feature>
<feature type="compositionally biased region" description="Low complexity" evidence="4">
    <location>
        <begin position="1297"/>
        <end position="1306"/>
    </location>
</feature>
<feature type="compositionally biased region" description="Basic and acidic residues" evidence="4">
    <location>
        <begin position="1720"/>
        <end position="1742"/>
    </location>
</feature>
<evidence type="ECO:0000256" key="3">
    <source>
        <dbReference type="ARBA" id="ARBA00022917"/>
    </source>
</evidence>
<dbReference type="InterPro" id="IPR003890">
    <property type="entry name" value="MIF4G-like_typ-3"/>
</dbReference>
<feature type="compositionally biased region" description="Basic and acidic residues" evidence="4">
    <location>
        <begin position="2151"/>
        <end position="2174"/>
    </location>
</feature>
<feature type="compositionally biased region" description="Low complexity" evidence="4">
    <location>
        <begin position="1065"/>
        <end position="1079"/>
    </location>
</feature>
<feature type="compositionally biased region" description="Low complexity" evidence="4">
    <location>
        <begin position="1359"/>
        <end position="1372"/>
    </location>
</feature>
<feature type="region of interest" description="Disordered" evidence="4">
    <location>
        <begin position="1446"/>
        <end position="1481"/>
    </location>
</feature>
<feature type="compositionally biased region" description="Basic and acidic residues" evidence="4">
    <location>
        <begin position="1783"/>
        <end position="1802"/>
    </location>
</feature>
<feature type="region of interest" description="Disordered" evidence="4">
    <location>
        <begin position="116"/>
        <end position="170"/>
    </location>
</feature>
<dbReference type="Proteomes" id="UP000078560">
    <property type="component" value="Unassembled WGS sequence"/>
</dbReference>
<feature type="compositionally biased region" description="Basic and acidic residues" evidence="4">
    <location>
        <begin position="2521"/>
        <end position="2532"/>
    </location>
</feature>
<feature type="compositionally biased region" description="Basic and acidic residues" evidence="4">
    <location>
        <begin position="1896"/>
        <end position="1906"/>
    </location>
</feature>
<organism evidence="6 7">
    <name type="scientific">Plasmodium ovale curtisi</name>
    <dbReference type="NCBI Taxonomy" id="864141"/>
    <lineage>
        <taxon>Eukaryota</taxon>
        <taxon>Sar</taxon>
        <taxon>Alveolata</taxon>
        <taxon>Apicomplexa</taxon>
        <taxon>Aconoidasida</taxon>
        <taxon>Haemosporida</taxon>
        <taxon>Plasmodiidae</taxon>
        <taxon>Plasmodium</taxon>
        <taxon>Plasmodium (Plasmodium)</taxon>
    </lineage>
</organism>
<feature type="region of interest" description="Disordered" evidence="4">
    <location>
        <begin position="1974"/>
        <end position="1995"/>
    </location>
</feature>
<feature type="compositionally biased region" description="Basic and acidic residues" evidence="4">
    <location>
        <begin position="1283"/>
        <end position="1296"/>
    </location>
</feature>
<sequence length="3575" mass="386926">MQSDIIVSKDISEYNSRMKEIMNVTTSYSASACMEVSGENRNNGNYEDDKTEFSNSSSDSNNNKKKNKNKNKTKFSEENMFPSKECNPNTTVYTSHVINNQLKGNKSYICAQNNSYQNSSSQNCMSNYDSSSKKETTRDDIVIKDNKDENSKSNIKGGIHNGENPVRRNGLLNTQVQVDEDRTASDISMNGKINGSAKNYSLSNVVDDSHCSLSSCSQTNSGEHGKIGRNVKTFEGSRNGYKDSINPLNGTSSSDDAPMNGTMDAGNNESKLCNNSTCSGGSVKDANNVRSHHGGDGNQVERCASGQGGVNSMMSCSGSAGSSGGNVSSNSNNNGSGNGKGNGNGNGNGNSSGSGGNGGNGGNSNNSNRGNRSGGSGKDDDDNRKDKNRSGGSSSKGGGNTNNTNGGGKSSEENGEDGKKNNEGDRKNDGGNKRNSNTDSVVKGKNNINSETKNSVNNKAQSTSSKLSCSNNVASLSSLNADAPEFVPSTKGGMQGSLQFNNLLWNNYYQDMSNNAFGNMQNGNIMNNMTSQGSNNMLNPNSLMHHMGGGMNNGAAANLVNMPNGSNVVTTNGLNMNVPGGHSSHGNMSCLNMGNISNMGNFNNMSNLNSLNNNAGVVLSSSPCNMNNVESFTDKGNNNTSGSSSNNNNANGSVNNGKQLNNNNTLENTLPGSSSMHGPSIGVSKSVGTPSDANFLNQNMISGIKGMRGNNFINTTSGSIMNNGNGGGIINGSENSAQPFHPMDAHNGNHQNFQPNGSMIHHPNFYVNPPPYMLNNHPNGLPVPQSLFGPMAFGNNIGSSNVHHDLPFPQPASSVYGSFGSNHNIIGNNNLTSQKNANMNINPYNFMSCGIPSPPQLQHNAPLNMNPTVDPHFMTNSGNSPLKIPYNHVNQGNRRNMFNQFNNTSIHSGSNLSDHNFEQGNNSNQNSNMSPVMTGNLNYNFNGFSTNQNNNMHMNGDNSNMHLNGGLGNNNIPMNNGGNVMCMNSPMHLNNAANVPPPHHHLNNVGAGLHMNGMHMSHGLLIGGSGAAGAAGASAVSGVSSVGNVNAVGNIGGTTKQQKRINERGNNNNNVSGSAVSGNAVGGSGKQYGYRESKGATKGSMLSGGGAGAGFSSYNMKHDSKKQGRYNTSNNASGGFNASYNANTSNSMNNASSTSKNIYSSKGTGGVKNELYGRDETGGGLTSPSVSNNYYQRSSTSSNCNVANVGSNSNVRAKSGSNSNVGLNVGEEYMDGMSYANNKDGAYSAYKGKEYNMSKSSGKGKGSGGNVNHVFSNINGSTQNEASVEKRAYNKGEKGSGSHTPHGSSSNNKEDYRSGGRNYHMGSKMSEEKNVSIGKKDIPKDKSGKQSDISQKKGYNDMNNVGNGVGSSVNNGKQQSAYLGGKYQGGTDKRGNNLRPGDNNKMSEKKNKHEEEKKYKEKDNSVTINSANHLNNVSMHNVHNDNIAGKVSGKSTNKSVSKGANVTSGNTSVMQNGESGAYTSSSGNNTVGYSNSMVNNKSGNYSSLKNVKNYEKKNMEFCSWVKIAKMNPNKRKGEKANNNVTTTHDDNINVVGSGGAGPTSGINVGKHGEQQHGNSNQNMHSTDTHYGNTKVYGDGTSSNNSRGYNGELNYLKKGGSYDAYANNGISTNVVVTKEGKKRNAEEDEEGEEGVMKRKDADGTLLLHKEKENSNSVHYIKNGKKMVEDKNDVNVKNKKMVNTYASSKSYADKENNNNNSSSNNKDGRQKSKYESSNKKGSLAERKGGGGTNVPGGSSTYSSQRQREKQKIQNVEIKQIGEKMLGSNKRGDDFKDSTERGGIPERQKGGRNGSNKKGLIRTLGAIDATATGDVAHAAVGAGRMHRDEVEKSLIYDKTNTSALGDEYPSKHEGEYSDEEVHIRMSNKRGGVHTSANGVAKYESVRRRGDSQKDLYNNMVPSSEGRFSRNKQQSSIHVEKKVSTEVAVTTTTSAVPAVVSAAGSQGKVQYKYAGSGAGTSEFNGASSINDNRSVSTYSNSKNSVWDGKITFAEMAKRKPKKESKELKEGKDAKSESQHERKHNERKHNERKHNERKHIDSSNKSDKSSKRGENHHHNHHHNHHNHHHQHRRYGSNGTVQDKAGTCGKEEENNHISDNKDGGKELRKLNEQKEEEETTKVYTTSNVHISRRGNKNVLHRIHDNKEKEKKGKDMADNIRDKENVQLLDAESDGVSKSKEKKKGYNEDSELEGEKFDDKKSNEEEEEEIIEGEEELDNAIVKKEVEDDDGAHIGKMDNSSNKRLNKDMEEEKKGKEGKDSTSQVETLVVEKLPQSGDDVDNLMIRMEAERLEEIGESEEVSKKVRDVCNDEQKLISSDKDVDKVRDIIKDVVNDSKKELLVHKKAEGEEAEEEKHFGVINEKNRPSKDTKIRKGEIDQVGLGKSREHSIVGRDMITTSRKEKVEAKPTEKDKPFDGDDIDVGKKVKTFAEDLQIEEEKGNKETEEGVECGENRNKGKEKPAESITSVGKASAEGGDNDDDDDSTVSKKIQRKQGIIDIESSRATSTNKLGEGNDKSPRAREIVSEKGEVVALVGKTSTEIDINVFHSEVVPVEGGNENEFLVSLEKRVDELDDKKASKEGVEDLKEKERQKKLERLYNQKRFTKIDLLEIYLGHNWNLGGERFNFVLSYDSSADIDYNKSNSHGSGSAVNHLDDSNSSGVIGGGSHINHHNVGSSNGISANELKTVSVYGKRCNAGGYNHSNSGGGISNSSMNYGHGNVPGSSSSGAVMGNHHHGGGGNNHHGKGHGGQSGNHKNSDDGWRHSHGKNAMNSVFTSNHTDNNSNHGNIVGSSSTTNEQNSSGKSGQGSLEWRKSDGDKLKGFFDSTRAIDSSDAWRFNNNNGNNVGGVVGNTGSNGAGNKSVTENSWIRKQKQLKTDKYTCMMRKLRGILNKLTFEKFDLLYEQIILVGISKLEEIIGLMKLVFEKAVTQHHFVQMYVQLCKKLNVHFHNMKLEDDTTVQFKKILINQCQDSFENNLKPIEFPSNLNEEERFEFEQMHKNKVRGNMLFVGELVKSGIISIPIVFVCIKQLLEKRESYITQKNDTNEGNLHLEALCMFLNTVGEILDTHEKANQEKVKELYNTLHELVNDESITFRVRCLIKDVIDNRSEKWNKKFAHKLEGPTTLSVLHDKILKESIDQSSRNFSSMSNYHDSKISSSLSNMRNNLLRNANFGTSSAIGGGSGMVGGGMGSAFSIMNSNVNMRNMNGLGGKNMDSNKNLKKLSLNLMKSKNSVPASKIADELKSANGMMDMAGVGSNTIGGGNVGGGNIGGGSYFDMMSKNHIPFKNQPFMSNEGGSKSGNAAAGGGSGGSGGGFFSSLSSRFLNKDKNEGKFFMRNFNLKKGASGSGNGNANAEAQNVEAQTIQTQGEVTNVGIGGTLMPTSPGNGAEKTSKTSASTSTNSNNDATTTNSSNEKESGQNDYTFVEEYLPKVNEILELSTSTEEWEELTKKLEELNIPAKFNEKLQSNILKLTLKKYACNKNVEKSSDYFNWLISTVLSNKIDIESFKPCWKSFILEKDENSYEYTKEDYPLLPFLAKNFIKAIELYDTNHLLYDVSTIDQMKSVI</sequence>